<feature type="region of interest" description="Disordered" evidence="1">
    <location>
        <begin position="622"/>
        <end position="642"/>
    </location>
</feature>
<dbReference type="AlphaFoldDB" id="A0A5B0PJL8"/>
<comment type="caution">
    <text evidence="2">The sequence shown here is derived from an EMBL/GenBank/DDBJ whole genome shotgun (WGS) entry which is preliminary data.</text>
</comment>
<accession>A0A5B0PJL8</accession>
<reference evidence="2 3" key="1">
    <citation type="submission" date="2019-05" db="EMBL/GenBank/DDBJ databases">
        <title>Emergence of the Ug99 lineage of the wheat stem rust pathogen through somatic hybridization.</title>
        <authorList>
            <person name="Li F."/>
            <person name="Upadhyaya N.M."/>
            <person name="Sperschneider J."/>
            <person name="Matny O."/>
            <person name="Nguyen-Phuc H."/>
            <person name="Mago R."/>
            <person name="Raley C."/>
            <person name="Miller M.E."/>
            <person name="Silverstein K.A.T."/>
            <person name="Henningsen E."/>
            <person name="Hirsch C.D."/>
            <person name="Visser B."/>
            <person name="Pretorius Z.A."/>
            <person name="Steffenson B.J."/>
            <person name="Schwessinger B."/>
            <person name="Dodds P.N."/>
            <person name="Figueroa M."/>
        </authorList>
    </citation>
    <scope>NUCLEOTIDE SEQUENCE [LARGE SCALE GENOMIC DNA]</scope>
    <source>
        <strain evidence="2 3">Ug99</strain>
    </source>
</reference>
<feature type="region of interest" description="Disordered" evidence="1">
    <location>
        <begin position="1"/>
        <end position="156"/>
    </location>
</feature>
<feature type="compositionally biased region" description="Low complexity" evidence="1">
    <location>
        <begin position="83"/>
        <end position="105"/>
    </location>
</feature>
<name>A0A5B0PJL8_PUCGR</name>
<dbReference type="PANTHER" id="PTHR48162:SF1">
    <property type="entry name" value="RIBOSOMAL L1 DOMAIN-CONTAINING PROTEIN CG13096"/>
    <property type="match status" value="1"/>
</dbReference>
<feature type="region of interest" description="Disordered" evidence="1">
    <location>
        <begin position="209"/>
        <end position="243"/>
    </location>
</feature>
<feature type="region of interest" description="Disordered" evidence="1">
    <location>
        <begin position="840"/>
        <end position="973"/>
    </location>
</feature>
<dbReference type="PANTHER" id="PTHR48162">
    <property type="entry name" value="YALI0A06930P"/>
    <property type="match status" value="1"/>
</dbReference>
<feature type="compositionally biased region" description="Low complexity" evidence="1">
    <location>
        <begin position="13"/>
        <end position="28"/>
    </location>
</feature>
<evidence type="ECO:0000313" key="3">
    <source>
        <dbReference type="Proteomes" id="UP000325313"/>
    </source>
</evidence>
<dbReference type="InterPro" id="IPR053110">
    <property type="entry name" value="Ribosomal_L1-TF"/>
</dbReference>
<dbReference type="CDD" id="cd00084">
    <property type="entry name" value="HMG-box_SF"/>
    <property type="match status" value="1"/>
</dbReference>
<feature type="compositionally biased region" description="Low complexity" evidence="1">
    <location>
        <begin position="119"/>
        <end position="143"/>
    </location>
</feature>
<protein>
    <submittedName>
        <fullName evidence="2">Uncharacterized protein</fullName>
    </submittedName>
</protein>
<organism evidence="2 3">
    <name type="scientific">Puccinia graminis f. sp. tritici</name>
    <dbReference type="NCBI Taxonomy" id="56615"/>
    <lineage>
        <taxon>Eukaryota</taxon>
        <taxon>Fungi</taxon>
        <taxon>Dikarya</taxon>
        <taxon>Basidiomycota</taxon>
        <taxon>Pucciniomycotina</taxon>
        <taxon>Pucciniomycetes</taxon>
        <taxon>Pucciniales</taxon>
        <taxon>Pucciniaceae</taxon>
        <taxon>Puccinia</taxon>
    </lineage>
</organism>
<dbReference type="EMBL" id="VDEP01000339">
    <property type="protein sequence ID" value="KAA1100800.1"/>
    <property type="molecule type" value="Genomic_DNA"/>
</dbReference>
<gene>
    <name evidence="2" type="ORF">PGTUg99_028007</name>
</gene>
<feature type="compositionally biased region" description="Low complexity" evidence="1">
    <location>
        <begin position="228"/>
        <end position="242"/>
    </location>
</feature>
<evidence type="ECO:0000256" key="1">
    <source>
        <dbReference type="SAM" id="MobiDB-lite"/>
    </source>
</evidence>
<sequence length="973" mass="107991">MAASASRESLMGSVSPKAPAVSPKAPASRFPRPGVYMQDLRRRALMGGRASAGKRTGRLAGPTAQAPRRTSIRDVPIPKQRQASRTPAASPSPASSILPSSRPARGSLLKGPRQPPPSSSSSKESSAATGSSSAVSSRSTPPTLMITELSFPRSPPSEMIPPTFGAQTAIMSDEGLYSDANYSASQHGIASILNQDFEQQPFYADHNFHPSQTQLASGLNHHETGSFNPDTNSSWPNNSSPPVDGDLSTANSIFHEYSTYQQSAESPAFKRSTFKSTSFKQPAVNSSFNRSTSKPVNFQTDTLQVDNLQTTTLQTTNLQTDNLQTNNLQVDTLQMLNLRTVNTHQLQLQPVNFQTDNLQVTNLQVANLQVDNLQTNTLRTVNNRQLRLANLQVDNLQTNTLRTVNNRQLRNTLRTVNNRQLRLQPVKFQTNNLQVDNLQTDKLQTKKLRTINNRQLKVRPVNFQTRHLQALLTTVNNGSKAKNRMRLDPAVFDTMKHLPCDQLRKKIVAHARYKRLVAEDRVALEAAYNRFQTEVHLIALERLLKLDPVWKHIGDRARFRGPTNYNNFCEYDIEARKVYYDDNIPVRQRKKECGRLWRLLDKATKLKYKDIDFLAQLPNPFGRGDCPGPDGGTSQASRKKARRSRFFREAETELWSRKVMLDLKNLGAAHDVEGFVMLYKSKGTTSEVVSGGSIMGEQFVDMCAKEKTSDIAANFLSFASGQELIKRMTGSTSKVVKPRKRQRRLGTSASAYDKGSKERNLEAARGKLNEAISKVTHSAKTEWPGKTTANTLKKLGVTLRIKDNEHGITVNTLCGKVGPKQNDQLKLILRAFEDDLVVLTGPPAPDAPATVGADPDEATNNEPRTSRELTGRSKRTAKNGGSKEGEGSADVAPAKKKRSTHTNTNSKKRKRPRDDSDSSDENGTGDDARHDSEEEDEEDIDDDNDDGDDDDDDDDNNDDDDDKDDDIDDEDED</sequence>
<dbReference type="Proteomes" id="UP000325313">
    <property type="component" value="Unassembled WGS sequence"/>
</dbReference>
<evidence type="ECO:0000313" key="2">
    <source>
        <dbReference type="EMBL" id="KAA1100800.1"/>
    </source>
</evidence>
<feature type="compositionally biased region" description="Acidic residues" evidence="1">
    <location>
        <begin position="933"/>
        <end position="973"/>
    </location>
</feature>
<feature type="compositionally biased region" description="Basic residues" evidence="1">
    <location>
        <begin position="894"/>
        <end position="911"/>
    </location>
</feature>
<feature type="region of interest" description="Disordered" evidence="1">
    <location>
        <begin position="730"/>
        <end position="759"/>
    </location>
</feature>
<proteinExistence type="predicted"/>